<feature type="region of interest" description="Disordered" evidence="1">
    <location>
        <begin position="109"/>
        <end position="183"/>
    </location>
</feature>
<evidence type="ECO:0000313" key="4">
    <source>
        <dbReference type="Proteomes" id="UP000031512"/>
    </source>
</evidence>
<dbReference type="EMBL" id="ACOU01000002">
    <property type="protein sequence ID" value="EKX73868.1"/>
    <property type="molecule type" value="Genomic_DNA"/>
</dbReference>
<dbReference type="Proteomes" id="UP000031512">
    <property type="component" value="Unassembled WGS sequence"/>
</dbReference>
<dbReference type="Pfam" id="PF04385">
    <property type="entry name" value="FAINT"/>
    <property type="match status" value="4"/>
</dbReference>
<feature type="compositionally biased region" description="Polar residues" evidence="1">
    <location>
        <begin position="164"/>
        <end position="175"/>
    </location>
</feature>
<dbReference type="VEuPathDB" id="PiroplasmaDB:BEWA_039060"/>
<dbReference type="GeneID" id="15803232"/>
<sequence length="549" mass="61461">MRILAVLWTVCLVRLCYGGDNGKVDSTLFNVEEAEKNAVKVLKLTPKKGAKATKLTYEGLTVWEDKKKSCLSAVLYMDRDQPTLAVIRTKGIKSGAEFTVYKYHNGKKWKKGNESNHKKKLKELQDAARPKESTETVGDNVEEKAKPANKPGDVPARRDPVKTVQHTPQAPSTNKPDTEDSPVVQQNLYTPTQQAVKPVTASSVQVDSTPIALDLNNPDKSKLDVHTETELEVSLKGYTPKNTFHISSVLEGDKELWKSARAGHKCLIAQYCAKDDATILYLEVETSGKCSTRYSEKIGNEWTSLKENEFNEKAKTMIGESGKNVSLNITHPNRLLHKSFNYSFAGNVVQLTVPNNGVSVKKLMDAKKEVWTPGKNEEFGYAKLYTKDGKAELVSVTLKTSTTVKEHHLELKDGKWVPRTNSDAKIKSLVEPVQWVSDFNIDLSTYKDTKECTIFETELLGVTTKHFFPKPGNTAALVKDGNKELWASINPSDTCLSCLYYKGNSGLLEMIVIENSSRRYKYFEKVNGEWSEIEKTTFNSKLNEMRNGT</sequence>
<organism evidence="3 4">
    <name type="scientific">Theileria equi strain WA</name>
    <dbReference type="NCBI Taxonomy" id="1537102"/>
    <lineage>
        <taxon>Eukaryota</taxon>
        <taxon>Sar</taxon>
        <taxon>Alveolata</taxon>
        <taxon>Apicomplexa</taxon>
        <taxon>Aconoidasida</taxon>
        <taxon>Piroplasmida</taxon>
        <taxon>Theileriidae</taxon>
        <taxon>Theileria</taxon>
    </lineage>
</organism>
<feature type="signal peptide" evidence="2">
    <location>
        <begin position="1"/>
        <end position="18"/>
    </location>
</feature>
<keyword evidence="2" id="KW-0732">Signal</keyword>
<evidence type="ECO:0000256" key="1">
    <source>
        <dbReference type="SAM" id="MobiDB-lite"/>
    </source>
</evidence>
<evidence type="ECO:0000256" key="2">
    <source>
        <dbReference type="SAM" id="SignalP"/>
    </source>
</evidence>
<comment type="caution">
    <text evidence="3">The sequence shown here is derived from an EMBL/GenBank/DDBJ whole genome shotgun (WGS) entry which is preliminary data.</text>
</comment>
<evidence type="ECO:0000313" key="3">
    <source>
        <dbReference type="EMBL" id="EKX73868.1"/>
    </source>
</evidence>
<accession>L1LFE4</accession>
<reference evidence="3 4" key="1">
    <citation type="journal article" date="2012" name="BMC Genomics">
        <title>Comparative genomic analysis and phylogenetic position of Theileria equi.</title>
        <authorList>
            <person name="Kappmeyer L.S."/>
            <person name="Thiagarajan M."/>
            <person name="Herndon D.R."/>
            <person name="Ramsay J.D."/>
            <person name="Caler E."/>
            <person name="Djikeng A."/>
            <person name="Gillespie J.J."/>
            <person name="Lau A.O."/>
            <person name="Roalson E.H."/>
            <person name="Silva J.C."/>
            <person name="Silva M.G."/>
            <person name="Suarez C.E."/>
            <person name="Ueti M.W."/>
            <person name="Nene V.M."/>
            <person name="Mealey R.H."/>
            <person name="Knowles D.P."/>
            <person name="Brayton K.A."/>
        </authorList>
    </citation>
    <scope>NUCLEOTIDE SEQUENCE [LARGE SCALE GENOMIC DNA]</scope>
    <source>
        <strain evidence="3 4">WA</strain>
    </source>
</reference>
<dbReference type="KEGG" id="beq:BEWA_039060"/>
<dbReference type="AlphaFoldDB" id="L1LFE4"/>
<feature type="compositionally biased region" description="Basic and acidic residues" evidence="1">
    <location>
        <begin position="111"/>
        <end position="134"/>
    </location>
</feature>
<keyword evidence="4" id="KW-1185">Reference proteome</keyword>
<dbReference type="RefSeq" id="XP_004833320.1">
    <property type="nucleotide sequence ID" value="XM_004833263.1"/>
</dbReference>
<protein>
    <submittedName>
        <fullName evidence="3">Signal peptide containing protein</fullName>
    </submittedName>
</protein>
<gene>
    <name evidence="3" type="ORF">BEWA_039060</name>
</gene>
<dbReference type="InterPro" id="IPR007480">
    <property type="entry name" value="DUF529"/>
</dbReference>
<feature type="chain" id="PRO_5003953243" evidence="2">
    <location>
        <begin position="19"/>
        <end position="549"/>
    </location>
</feature>
<proteinExistence type="predicted"/>
<name>L1LFE4_THEEQ</name>